<keyword evidence="7" id="KW-1185">Reference proteome</keyword>
<evidence type="ECO:0000256" key="3">
    <source>
        <dbReference type="ARBA" id="ARBA00023163"/>
    </source>
</evidence>
<dbReference type="InterPro" id="IPR009057">
    <property type="entry name" value="Homeodomain-like_sf"/>
</dbReference>
<feature type="transmembrane region" description="Helical" evidence="4">
    <location>
        <begin position="145"/>
        <end position="167"/>
    </location>
</feature>
<reference evidence="6" key="1">
    <citation type="submission" date="2022-12" db="EMBL/GenBank/DDBJ databases">
        <title>Genome sequence of SJ11.</title>
        <authorList>
            <person name="Woo H."/>
        </authorList>
    </citation>
    <scope>NUCLEOTIDE SEQUENCE</scope>
    <source>
        <strain evidence="6">SJ11</strain>
    </source>
</reference>
<accession>A0ABT4KVH7</accession>
<dbReference type="Pfam" id="PF12833">
    <property type="entry name" value="HTH_18"/>
    <property type="match status" value="1"/>
</dbReference>
<keyword evidence="3" id="KW-0804">Transcription</keyword>
<keyword evidence="4" id="KW-0812">Transmembrane</keyword>
<dbReference type="SUPFAM" id="SSF46689">
    <property type="entry name" value="Homeodomain-like"/>
    <property type="match status" value="1"/>
</dbReference>
<dbReference type="InterPro" id="IPR018060">
    <property type="entry name" value="HTH_AraC"/>
</dbReference>
<name>A0ABT4KVH7_9SPHI</name>
<keyword evidence="2" id="KW-0238">DNA-binding</keyword>
<dbReference type="Gene3D" id="1.10.10.60">
    <property type="entry name" value="Homeodomain-like"/>
    <property type="match status" value="2"/>
</dbReference>
<dbReference type="PANTHER" id="PTHR43280">
    <property type="entry name" value="ARAC-FAMILY TRANSCRIPTIONAL REGULATOR"/>
    <property type="match status" value="1"/>
</dbReference>
<organism evidence="6 7">
    <name type="scientific">Pedobacter rhodius</name>
    <dbReference type="NCBI Taxonomy" id="3004098"/>
    <lineage>
        <taxon>Bacteria</taxon>
        <taxon>Pseudomonadati</taxon>
        <taxon>Bacteroidota</taxon>
        <taxon>Sphingobacteriia</taxon>
        <taxon>Sphingobacteriales</taxon>
        <taxon>Sphingobacteriaceae</taxon>
        <taxon>Pedobacter</taxon>
    </lineage>
</organism>
<dbReference type="PROSITE" id="PS01124">
    <property type="entry name" value="HTH_ARAC_FAMILY_2"/>
    <property type="match status" value="1"/>
</dbReference>
<feature type="transmembrane region" description="Helical" evidence="4">
    <location>
        <begin position="6"/>
        <end position="28"/>
    </location>
</feature>
<keyword evidence="4" id="KW-0472">Membrane</keyword>
<evidence type="ECO:0000256" key="4">
    <source>
        <dbReference type="SAM" id="Phobius"/>
    </source>
</evidence>
<dbReference type="Proteomes" id="UP001144341">
    <property type="component" value="Unassembled WGS sequence"/>
</dbReference>
<feature type="transmembrane region" description="Helical" evidence="4">
    <location>
        <begin position="106"/>
        <end position="125"/>
    </location>
</feature>
<keyword evidence="1" id="KW-0805">Transcription regulation</keyword>
<keyword evidence="4" id="KW-1133">Transmembrane helix</keyword>
<feature type="domain" description="HTH araC/xylS-type" evidence="5">
    <location>
        <begin position="286"/>
        <end position="394"/>
    </location>
</feature>
<evidence type="ECO:0000256" key="1">
    <source>
        <dbReference type="ARBA" id="ARBA00023015"/>
    </source>
</evidence>
<gene>
    <name evidence="6" type="ORF">O0931_06405</name>
</gene>
<evidence type="ECO:0000313" key="6">
    <source>
        <dbReference type="EMBL" id="MCZ4222926.1"/>
    </source>
</evidence>
<feature type="transmembrane region" description="Helical" evidence="4">
    <location>
        <begin position="40"/>
        <end position="65"/>
    </location>
</feature>
<dbReference type="EMBL" id="JAPWGL010000002">
    <property type="protein sequence ID" value="MCZ4222926.1"/>
    <property type="molecule type" value="Genomic_DNA"/>
</dbReference>
<comment type="caution">
    <text evidence="6">The sequence shown here is derived from an EMBL/GenBank/DDBJ whole genome shotgun (WGS) entry which is preliminary data.</text>
</comment>
<proteinExistence type="predicted"/>
<dbReference type="PANTHER" id="PTHR43280:SF29">
    <property type="entry name" value="ARAC-FAMILY TRANSCRIPTIONAL REGULATOR"/>
    <property type="match status" value="1"/>
</dbReference>
<dbReference type="RefSeq" id="WP_269414730.1">
    <property type="nucleotide sequence ID" value="NZ_JAPWGL010000002.1"/>
</dbReference>
<sequence length="403" mass="47371">MFFDFSFKSSVLFVFFFHGFVFSILLLIKGLQSGNKSSIWLSAAVFLSVLYILPFMCGYGGWYARLPYRDVLYYVPFQQLFLIPPVLYIYTKSLLDKSFVLTPKEYIHFIPAAIYLVYSFIIFYTDKIIIKDYYYYQDGKDKDFSAWYQISGFISLFYYLLLSLKVYNKYKSLSYQMVSFADAIRFNWIKRFLFAFLLLLGLRALFFILNPEWDKFGSKFWYYLCVAVLFYYISISGYVTHLKSVIPLNTASIFLQDDADKNEVPTEDINKNQEPETVDLELKDFQQLKVQIEQVMTTDKVFKNPELTLLDVSHRINVTTKRVSQVINQGFGMNFNDFVNHYRTLEVIELLHTDRLVHFTLLGIALECGFNSKSTFNRAFKKQTRLTPKAYLEKINLKNGAKS</sequence>
<feature type="transmembrane region" description="Helical" evidence="4">
    <location>
        <begin position="71"/>
        <end position="90"/>
    </location>
</feature>
<evidence type="ECO:0000256" key="2">
    <source>
        <dbReference type="ARBA" id="ARBA00023125"/>
    </source>
</evidence>
<evidence type="ECO:0000313" key="7">
    <source>
        <dbReference type="Proteomes" id="UP001144341"/>
    </source>
</evidence>
<protein>
    <submittedName>
        <fullName evidence="6">Helix-turn-helix domain-containing protein</fullName>
    </submittedName>
</protein>
<feature type="transmembrane region" description="Helical" evidence="4">
    <location>
        <begin position="220"/>
        <end position="239"/>
    </location>
</feature>
<dbReference type="SMART" id="SM00342">
    <property type="entry name" value="HTH_ARAC"/>
    <property type="match status" value="1"/>
</dbReference>
<feature type="transmembrane region" description="Helical" evidence="4">
    <location>
        <begin position="188"/>
        <end position="208"/>
    </location>
</feature>
<evidence type="ECO:0000259" key="5">
    <source>
        <dbReference type="PROSITE" id="PS01124"/>
    </source>
</evidence>